<dbReference type="OrthoDB" id="947434at2"/>
<comment type="caution">
    <text evidence="3">The sequence shown here is derived from an EMBL/GenBank/DDBJ whole genome shotgun (WGS) entry which is preliminary data.</text>
</comment>
<dbReference type="Pfam" id="PF13568">
    <property type="entry name" value="OMP_b-brl_2"/>
    <property type="match status" value="1"/>
</dbReference>
<dbReference type="InterPro" id="IPR011250">
    <property type="entry name" value="OMP/PagP_B-barrel"/>
</dbReference>
<accession>A0A420DCV9</accession>
<name>A0A420DCV9_9FLAO</name>
<evidence type="ECO:0000313" key="4">
    <source>
        <dbReference type="Proteomes" id="UP000284892"/>
    </source>
</evidence>
<organism evidence="3 4">
    <name type="scientific">Ichthyenterobacterium magnum</name>
    <dbReference type="NCBI Taxonomy" id="1230530"/>
    <lineage>
        <taxon>Bacteria</taxon>
        <taxon>Pseudomonadati</taxon>
        <taxon>Bacteroidota</taxon>
        <taxon>Flavobacteriia</taxon>
        <taxon>Flavobacteriales</taxon>
        <taxon>Flavobacteriaceae</taxon>
        <taxon>Ichthyenterobacterium</taxon>
    </lineage>
</organism>
<evidence type="ECO:0000313" key="3">
    <source>
        <dbReference type="EMBL" id="RKE89429.1"/>
    </source>
</evidence>
<keyword evidence="4" id="KW-1185">Reference proteome</keyword>
<keyword evidence="1" id="KW-0732">Signal</keyword>
<dbReference type="EMBL" id="RAQJ01000009">
    <property type="protein sequence ID" value="RKE89429.1"/>
    <property type="molecule type" value="Genomic_DNA"/>
</dbReference>
<feature type="signal peptide" evidence="1">
    <location>
        <begin position="1"/>
        <end position="19"/>
    </location>
</feature>
<dbReference type="AlphaFoldDB" id="A0A420DCV9"/>
<dbReference type="InterPro" id="IPR025665">
    <property type="entry name" value="Beta-barrel_OMP_2"/>
</dbReference>
<dbReference type="RefSeq" id="WP_120202901.1">
    <property type="nucleotide sequence ID" value="NZ_RAQJ01000009.1"/>
</dbReference>
<protein>
    <submittedName>
        <fullName evidence="3">Outer membrane protein with beta-barrel domain</fullName>
    </submittedName>
</protein>
<feature type="chain" id="PRO_5019564009" evidence="1">
    <location>
        <begin position="20"/>
        <end position="201"/>
    </location>
</feature>
<evidence type="ECO:0000259" key="2">
    <source>
        <dbReference type="Pfam" id="PF13568"/>
    </source>
</evidence>
<evidence type="ECO:0000256" key="1">
    <source>
        <dbReference type="SAM" id="SignalP"/>
    </source>
</evidence>
<dbReference type="Gene3D" id="2.40.160.20">
    <property type="match status" value="1"/>
</dbReference>
<dbReference type="SUPFAM" id="SSF56925">
    <property type="entry name" value="OMPA-like"/>
    <property type="match status" value="1"/>
</dbReference>
<dbReference type="Proteomes" id="UP000284892">
    <property type="component" value="Unassembled WGS sequence"/>
</dbReference>
<gene>
    <name evidence="3" type="ORF">BXY80_2778</name>
</gene>
<sequence length="201" mass="21955">MKKLLLLPLLMLFFSITNAQDSKFEIGPEIGANFSSYAFSDGDFDDKSLTRISFGAIAKINFSENWSLKGKLKYDGKGSKANDGSFEEKLNYITLPVMAEWNFGNGDLKGFLNFGLYAGFLTSAKTEFEDGEELDIKDDVKSTDFGGAYGIGIIYKLKDNMNLIFEIGGQTGAIDLEDGEGSALIIRNQVLSANIGVTFGI</sequence>
<proteinExistence type="predicted"/>
<reference evidence="3 4" key="1">
    <citation type="submission" date="2018-09" db="EMBL/GenBank/DDBJ databases">
        <title>Genomic Encyclopedia of Archaeal and Bacterial Type Strains, Phase II (KMG-II): from individual species to whole genera.</title>
        <authorList>
            <person name="Goeker M."/>
        </authorList>
    </citation>
    <scope>NUCLEOTIDE SEQUENCE [LARGE SCALE GENOMIC DNA]</scope>
    <source>
        <strain evidence="3 4">DSM 26283</strain>
    </source>
</reference>
<feature type="domain" description="Outer membrane protein beta-barrel" evidence="2">
    <location>
        <begin position="18"/>
        <end position="168"/>
    </location>
</feature>